<reference evidence="2 3" key="1">
    <citation type="journal article" date="2014" name="PLoS ONE">
        <title>Global Analysis of Gene Expression Profiles in Physic Nut (Jatropha curcas L.) Seedlings Exposed to Salt Stress.</title>
        <authorList>
            <person name="Zhang L."/>
            <person name="Zhang C."/>
            <person name="Wu P."/>
            <person name="Chen Y."/>
            <person name="Li M."/>
            <person name="Jiang H."/>
            <person name="Wu G."/>
        </authorList>
    </citation>
    <scope>NUCLEOTIDE SEQUENCE [LARGE SCALE GENOMIC DNA]</scope>
    <source>
        <strain evidence="3">cv. GZQX0401</strain>
        <tissue evidence="2">Young leaves</tissue>
    </source>
</reference>
<dbReference type="InterPro" id="IPR008889">
    <property type="entry name" value="VQ"/>
</dbReference>
<evidence type="ECO:0000313" key="3">
    <source>
        <dbReference type="Proteomes" id="UP000027138"/>
    </source>
</evidence>
<dbReference type="OrthoDB" id="1571327at2759"/>
<dbReference type="Proteomes" id="UP000027138">
    <property type="component" value="Unassembled WGS sequence"/>
</dbReference>
<protein>
    <recommendedName>
        <fullName evidence="1">VQ domain-containing protein</fullName>
    </recommendedName>
</protein>
<evidence type="ECO:0000313" key="2">
    <source>
        <dbReference type="EMBL" id="KDP38195.1"/>
    </source>
</evidence>
<dbReference type="STRING" id="180498.A0A067L140"/>
<proteinExistence type="predicted"/>
<organism evidence="2 3">
    <name type="scientific">Jatropha curcas</name>
    <name type="common">Barbados nut</name>
    <dbReference type="NCBI Taxonomy" id="180498"/>
    <lineage>
        <taxon>Eukaryota</taxon>
        <taxon>Viridiplantae</taxon>
        <taxon>Streptophyta</taxon>
        <taxon>Embryophyta</taxon>
        <taxon>Tracheophyta</taxon>
        <taxon>Spermatophyta</taxon>
        <taxon>Magnoliopsida</taxon>
        <taxon>eudicotyledons</taxon>
        <taxon>Gunneridae</taxon>
        <taxon>Pentapetalae</taxon>
        <taxon>rosids</taxon>
        <taxon>fabids</taxon>
        <taxon>Malpighiales</taxon>
        <taxon>Euphorbiaceae</taxon>
        <taxon>Crotonoideae</taxon>
        <taxon>Jatropheae</taxon>
        <taxon>Jatropha</taxon>
    </lineage>
</organism>
<evidence type="ECO:0000259" key="1">
    <source>
        <dbReference type="Pfam" id="PF05678"/>
    </source>
</evidence>
<gene>
    <name evidence="2" type="ORF">JCGZ_04838</name>
</gene>
<dbReference type="EMBL" id="KK914370">
    <property type="protein sequence ID" value="KDP38195.1"/>
    <property type="molecule type" value="Genomic_DNA"/>
</dbReference>
<sequence length="119" mass="13551">MGKKVSSRIPKNEKKQLMINNLIGELRPKVYITDTSSFKRLVQELTSNRDTILPVQSRGSEMVSVRDTAEVQECNNNLETSVSDGSVDSFDDLQKQEHLLINQTVDGYKDIESWLLDSY</sequence>
<dbReference type="AlphaFoldDB" id="A0A067L140"/>
<accession>A0A067L140</accession>
<keyword evidence="3" id="KW-1185">Reference proteome</keyword>
<name>A0A067L140_JATCU</name>
<dbReference type="Pfam" id="PF05678">
    <property type="entry name" value="VQ"/>
    <property type="match status" value="1"/>
</dbReference>
<feature type="domain" description="VQ" evidence="1">
    <location>
        <begin position="28"/>
        <end position="46"/>
    </location>
</feature>